<feature type="domain" description="Large ribosomal subunit protein eL40" evidence="5">
    <location>
        <begin position="362"/>
        <end position="385"/>
    </location>
</feature>
<dbReference type="PANTHER" id="PTHR16140">
    <property type="entry name" value="NON-STRUCTURAL MAINTENANCE OF CHROMOSOMES ELEMENT 4"/>
    <property type="match status" value="1"/>
</dbReference>
<evidence type="ECO:0000313" key="7">
    <source>
        <dbReference type="Proteomes" id="UP001632038"/>
    </source>
</evidence>
<dbReference type="GO" id="GO:0006310">
    <property type="term" value="P:DNA recombination"/>
    <property type="evidence" value="ECO:0007669"/>
    <property type="project" value="UniProtKB-UniRule"/>
</dbReference>
<keyword evidence="3" id="KW-0539">Nucleus</keyword>
<feature type="region of interest" description="Disordered" evidence="4">
    <location>
        <begin position="377"/>
        <end position="402"/>
    </location>
</feature>
<keyword evidence="2" id="KW-0687">Ribonucleoprotein</keyword>
<comment type="similarity">
    <text evidence="3">Belongs to the NSE4 family.</text>
</comment>
<keyword evidence="3" id="KW-0234">DNA repair</keyword>
<dbReference type="GO" id="GO:0005840">
    <property type="term" value="C:ribosome"/>
    <property type="evidence" value="ECO:0007669"/>
    <property type="project" value="UniProtKB-KW"/>
</dbReference>
<dbReference type="InterPro" id="IPR001975">
    <property type="entry name" value="Ribosomal_eL40_dom"/>
</dbReference>
<feature type="region of interest" description="Disordered" evidence="4">
    <location>
        <begin position="10"/>
        <end position="96"/>
    </location>
</feature>
<dbReference type="InterPro" id="IPR038587">
    <property type="entry name" value="Ribosomal_eL40_sf"/>
</dbReference>
<dbReference type="Proteomes" id="UP001632038">
    <property type="component" value="Unassembled WGS sequence"/>
</dbReference>
<evidence type="ECO:0000313" key="6">
    <source>
        <dbReference type="EMBL" id="KAL3654842.1"/>
    </source>
</evidence>
<evidence type="ECO:0000256" key="3">
    <source>
        <dbReference type="RuleBase" id="RU365071"/>
    </source>
</evidence>
<evidence type="ECO:0000256" key="4">
    <source>
        <dbReference type="SAM" id="MobiDB-lite"/>
    </source>
</evidence>
<evidence type="ECO:0000259" key="5">
    <source>
        <dbReference type="Pfam" id="PF01020"/>
    </source>
</evidence>
<reference evidence="7" key="1">
    <citation type="journal article" date="2024" name="IScience">
        <title>Strigolactones Initiate the Formation of Haustorium-like Structures in Castilleja.</title>
        <authorList>
            <person name="Buerger M."/>
            <person name="Peterson D."/>
            <person name="Chory J."/>
        </authorList>
    </citation>
    <scope>NUCLEOTIDE SEQUENCE [LARGE SCALE GENOMIC DNA]</scope>
</reference>
<accession>A0ABD3EK92</accession>
<dbReference type="Pfam" id="PF01020">
    <property type="entry name" value="Ribosomal_L40e"/>
    <property type="match status" value="1"/>
</dbReference>
<dbReference type="PANTHER" id="PTHR16140:SF0">
    <property type="entry name" value="NON-STRUCTURAL MAINTENANCE OF CHROMOSOMES ELEMENT 4"/>
    <property type="match status" value="1"/>
</dbReference>
<dbReference type="GO" id="GO:0005634">
    <property type="term" value="C:nucleus"/>
    <property type="evidence" value="ECO:0007669"/>
    <property type="project" value="UniProtKB-SubCell"/>
</dbReference>
<keyword evidence="3" id="KW-0227">DNA damage</keyword>
<comment type="function">
    <text evidence="3">Component of the SMC5-SMC6 complex, that promotes sister chromatid alignment after DNA damage and facilitates double-stranded DNA breaks (DSBs) repair via homologous recombination between sister chromatids.</text>
</comment>
<dbReference type="Gene3D" id="4.10.1060.50">
    <property type="match status" value="1"/>
</dbReference>
<keyword evidence="1" id="KW-0689">Ribosomal protein</keyword>
<sequence length="402" mass="44784">MKSTGALLKINLSNECGGDGNSDLSTGKRKRGRPRKYDADGSLNPAYIKSPPVAAAPPQAGFTLSPPSCEHFAGSKKGRGKHSGPGSSTWLPASLGEKSPSASIRAVFRKPKKRRVNGCDEEANDAVFKRERKGDGGAAEGELMFKKKRGDLLTLSHNCLFLSLRRYQQAFPDMLLKRIGISFGCFSTRSSPTVNCHLRSLRFRLPHFEIEVKPEDTDERDDMSKVDSEAFRTMIEEADNLHQLVQNPREQVADAEALFDITNTLVTSVKAYNNEGLTPAEFVSCLLRDFGLGGGTSSSQDEATSLIRWKDIGRTVSHVFRGAPGCLTMIGPMNTELKQRKNAIHRKRVRPTENERPEEFEKCYVRLPIRVKNCRKKKCGHSNQQKGERKRKMKKGDRFGDI</sequence>
<comment type="caution">
    <text evidence="6">The sequence shown here is derived from an EMBL/GenBank/DDBJ whole genome shotgun (WGS) entry which is preliminary data.</text>
</comment>
<dbReference type="EMBL" id="JAVIJP010000002">
    <property type="protein sequence ID" value="KAL3654842.1"/>
    <property type="molecule type" value="Genomic_DNA"/>
</dbReference>
<comment type="subunit">
    <text evidence="3">Component of the SMC5-SMC6 complex.</text>
</comment>
<dbReference type="GO" id="GO:0006281">
    <property type="term" value="P:DNA repair"/>
    <property type="evidence" value="ECO:0007669"/>
    <property type="project" value="UniProtKB-UniRule"/>
</dbReference>
<keyword evidence="7" id="KW-1185">Reference proteome</keyword>
<gene>
    <name evidence="6" type="ORF">CASFOL_000628</name>
</gene>
<dbReference type="GO" id="GO:0030915">
    <property type="term" value="C:Smc5-Smc6 complex"/>
    <property type="evidence" value="ECO:0007669"/>
    <property type="project" value="UniProtKB-UniRule"/>
</dbReference>
<comment type="subcellular location">
    <subcellularLocation>
        <location evidence="3">Nucleus</location>
    </subcellularLocation>
</comment>
<dbReference type="AlphaFoldDB" id="A0ABD3EK92"/>
<evidence type="ECO:0000256" key="1">
    <source>
        <dbReference type="ARBA" id="ARBA00022980"/>
    </source>
</evidence>
<dbReference type="GO" id="GO:1990904">
    <property type="term" value="C:ribonucleoprotein complex"/>
    <property type="evidence" value="ECO:0007669"/>
    <property type="project" value="UniProtKB-KW"/>
</dbReference>
<name>A0ABD3EK92_9LAMI</name>
<organism evidence="6 7">
    <name type="scientific">Castilleja foliolosa</name>
    <dbReference type="NCBI Taxonomy" id="1961234"/>
    <lineage>
        <taxon>Eukaryota</taxon>
        <taxon>Viridiplantae</taxon>
        <taxon>Streptophyta</taxon>
        <taxon>Embryophyta</taxon>
        <taxon>Tracheophyta</taxon>
        <taxon>Spermatophyta</taxon>
        <taxon>Magnoliopsida</taxon>
        <taxon>eudicotyledons</taxon>
        <taxon>Gunneridae</taxon>
        <taxon>Pentapetalae</taxon>
        <taxon>asterids</taxon>
        <taxon>lamiids</taxon>
        <taxon>Lamiales</taxon>
        <taxon>Orobanchaceae</taxon>
        <taxon>Pedicularideae</taxon>
        <taxon>Castillejinae</taxon>
        <taxon>Castilleja</taxon>
    </lineage>
</organism>
<dbReference type="InterPro" id="IPR027786">
    <property type="entry name" value="Nse4/EID"/>
</dbReference>
<evidence type="ECO:0000256" key="2">
    <source>
        <dbReference type="ARBA" id="ARBA00023274"/>
    </source>
</evidence>
<keyword evidence="3" id="KW-0233">DNA recombination</keyword>
<proteinExistence type="inferred from homology"/>
<protein>
    <recommendedName>
        <fullName evidence="3">Non-structural maintenance of chromosomes element 4</fullName>
    </recommendedName>
</protein>